<comment type="caution">
    <text evidence="1">The sequence shown here is derived from an EMBL/GenBank/DDBJ whole genome shotgun (WGS) entry which is preliminary data.</text>
</comment>
<gene>
    <name evidence="1" type="ORF">GCM10023226_03310</name>
</gene>
<evidence type="ECO:0000313" key="2">
    <source>
        <dbReference type="Proteomes" id="UP001500621"/>
    </source>
</evidence>
<evidence type="ECO:0000313" key="1">
    <source>
        <dbReference type="EMBL" id="GAA4670100.1"/>
    </source>
</evidence>
<keyword evidence="2" id="KW-1185">Reference proteome</keyword>
<protein>
    <submittedName>
        <fullName evidence="1">Uncharacterized protein</fullName>
    </submittedName>
</protein>
<name>A0ABP8VTN6_9ACTN</name>
<organism evidence="1 2">
    <name type="scientific">Nocardioides nanhaiensis</name>
    <dbReference type="NCBI Taxonomy" id="1476871"/>
    <lineage>
        <taxon>Bacteria</taxon>
        <taxon>Bacillati</taxon>
        <taxon>Actinomycetota</taxon>
        <taxon>Actinomycetes</taxon>
        <taxon>Propionibacteriales</taxon>
        <taxon>Nocardioidaceae</taxon>
        <taxon>Nocardioides</taxon>
    </lineage>
</organism>
<dbReference type="RefSeq" id="WP_345262308.1">
    <property type="nucleotide sequence ID" value="NZ_BAABIM010000001.1"/>
</dbReference>
<dbReference type="Proteomes" id="UP001500621">
    <property type="component" value="Unassembled WGS sequence"/>
</dbReference>
<proteinExistence type="predicted"/>
<reference evidence="2" key="1">
    <citation type="journal article" date="2019" name="Int. J. Syst. Evol. Microbiol.">
        <title>The Global Catalogue of Microorganisms (GCM) 10K type strain sequencing project: providing services to taxonomists for standard genome sequencing and annotation.</title>
        <authorList>
            <consortium name="The Broad Institute Genomics Platform"/>
            <consortium name="The Broad Institute Genome Sequencing Center for Infectious Disease"/>
            <person name="Wu L."/>
            <person name="Ma J."/>
        </authorList>
    </citation>
    <scope>NUCLEOTIDE SEQUENCE [LARGE SCALE GENOMIC DNA]</scope>
    <source>
        <strain evidence="2">JCM 18127</strain>
    </source>
</reference>
<sequence>MTAPTLTQLPTDTLPDVLPDVLDAELEAVVGDLETELAEQRWGGESAVLTGMPGVSTVHCLTVRVDPGVLPTL</sequence>
<accession>A0ABP8VTN6</accession>
<dbReference type="EMBL" id="BAABIM010000001">
    <property type="protein sequence ID" value="GAA4670100.1"/>
    <property type="molecule type" value="Genomic_DNA"/>
</dbReference>